<dbReference type="Pfam" id="PF19821">
    <property type="entry name" value="Phage_capsid_2"/>
    <property type="match status" value="1"/>
</dbReference>
<evidence type="ECO:0000313" key="2">
    <source>
        <dbReference type="Proteomes" id="UP000236895"/>
    </source>
</evidence>
<organism evidence="1 2">
    <name type="scientific">Candidatus Liberibacter solanacearum</name>
    <dbReference type="NCBI Taxonomy" id="556287"/>
    <lineage>
        <taxon>Bacteria</taxon>
        <taxon>Pseudomonadati</taxon>
        <taxon>Pseudomonadota</taxon>
        <taxon>Alphaproteobacteria</taxon>
        <taxon>Hyphomicrobiales</taxon>
        <taxon>Rhizobiaceae</taxon>
        <taxon>Liberibacter</taxon>
    </lineage>
</organism>
<dbReference type="InterPro" id="IPR045565">
    <property type="entry name" value="Phage_capsid_2"/>
</dbReference>
<name>A0A3R7NPU7_9HYPH</name>
<sequence>MNLAQDRVVIQGIFGTNYVDDGTTTQEFDTSMVVPINHEVRTATSTSGTVLLQDKFNPKGLTFEKLIKAKSLILSRGGSDDINAIISHMDYENLMFDPRLRDRIERGNITCISNIKIYISESIPGGPMAEYASDEELNKERKDREFYWTVSNMGEGVSRMIPVFSRDAVTLGIWKDIRKNVDVLPHVNKNLQLYYAMKMGATRTNEDHVAKILVSDS</sequence>
<dbReference type="Proteomes" id="UP000236895">
    <property type="component" value="Unassembled WGS sequence"/>
</dbReference>
<reference evidence="1 2" key="1">
    <citation type="submission" date="2018-11" db="EMBL/GenBank/DDBJ databases">
        <title>Genome Analysis of Haplotype D of Candidatus Liberibacter Solanacearum.</title>
        <authorList>
            <person name="Katsir L."/>
            <person name="Ruan Z."/>
            <person name="Santos Garcia D."/>
            <person name="Piasezky A."/>
            <person name="Jiang J."/>
            <person name="Sela N."/>
            <person name="Freilich S."/>
            <person name="Bahar O."/>
        </authorList>
    </citation>
    <scope>NUCLEOTIDE SEQUENCE [LARGE SCALE GENOMIC DNA]</scope>
    <source>
        <strain evidence="2">haplotype D1</strain>
    </source>
</reference>
<protein>
    <submittedName>
        <fullName evidence="1">Uncharacterized protein</fullName>
    </submittedName>
</protein>
<comment type="caution">
    <text evidence="1">The sequence shown here is derived from an EMBL/GenBank/DDBJ whole genome shotgun (WGS) entry which is preliminary data.</text>
</comment>
<dbReference type="AlphaFoldDB" id="A0A3R7NPU7"/>
<gene>
    <name evidence="1" type="ORF">C0030_003570</name>
</gene>
<evidence type="ECO:0000313" key="1">
    <source>
        <dbReference type="EMBL" id="RPD37190.1"/>
    </source>
</evidence>
<dbReference type="EMBL" id="PKRU02000018">
    <property type="protein sequence ID" value="RPD37190.1"/>
    <property type="molecule type" value="Genomic_DNA"/>
</dbReference>
<proteinExistence type="predicted"/>
<accession>A0A3R7NPU7</accession>